<dbReference type="Ensembl" id="ENSZLMT00000018099.1">
    <property type="protein sequence ID" value="ENSZLMP00000017604.1"/>
    <property type="gene ID" value="ENSZLMG00000012216.1"/>
</dbReference>
<accession>A0A8D2QTW9</accession>
<feature type="region of interest" description="Disordered" evidence="1">
    <location>
        <begin position="1"/>
        <end position="102"/>
    </location>
</feature>
<protein>
    <submittedName>
        <fullName evidence="2">Uncharacterized protein</fullName>
    </submittedName>
</protein>
<evidence type="ECO:0000313" key="3">
    <source>
        <dbReference type="Proteomes" id="UP000694401"/>
    </source>
</evidence>
<name>A0A8D2QTW9_ZOSLA</name>
<feature type="compositionally biased region" description="Basic and acidic residues" evidence="1">
    <location>
        <begin position="43"/>
        <end position="102"/>
    </location>
</feature>
<sequence length="102" mass="11363">DPSRVWTPPLTPDPSPTETLPKPPKTHRGCPFPRGDSPRGPIHPRDAEPIHPRDAEPIHPRDAEPIHPLDAEPVHPRDAEPVPPRDAEPKQQRGKTEGKESF</sequence>
<dbReference type="AlphaFoldDB" id="A0A8D2QTW9"/>
<organism evidence="2 3">
    <name type="scientific">Zosterops lateralis melanops</name>
    <dbReference type="NCBI Taxonomy" id="1220523"/>
    <lineage>
        <taxon>Eukaryota</taxon>
        <taxon>Metazoa</taxon>
        <taxon>Chordata</taxon>
        <taxon>Craniata</taxon>
        <taxon>Vertebrata</taxon>
        <taxon>Euteleostomi</taxon>
        <taxon>Archelosauria</taxon>
        <taxon>Archosauria</taxon>
        <taxon>Dinosauria</taxon>
        <taxon>Saurischia</taxon>
        <taxon>Theropoda</taxon>
        <taxon>Coelurosauria</taxon>
        <taxon>Aves</taxon>
        <taxon>Neognathae</taxon>
        <taxon>Neoaves</taxon>
        <taxon>Telluraves</taxon>
        <taxon>Australaves</taxon>
        <taxon>Passeriformes</taxon>
        <taxon>Sylvioidea</taxon>
        <taxon>Zosteropidae</taxon>
        <taxon>Zosterops</taxon>
    </lineage>
</organism>
<reference evidence="2" key="2">
    <citation type="submission" date="2025-09" db="UniProtKB">
        <authorList>
            <consortium name="Ensembl"/>
        </authorList>
    </citation>
    <scope>IDENTIFICATION</scope>
</reference>
<proteinExistence type="predicted"/>
<evidence type="ECO:0000256" key="1">
    <source>
        <dbReference type="SAM" id="MobiDB-lite"/>
    </source>
</evidence>
<dbReference type="Proteomes" id="UP000694401">
    <property type="component" value="Unassembled WGS sequence"/>
</dbReference>
<evidence type="ECO:0000313" key="2">
    <source>
        <dbReference type="Ensembl" id="ENSZLMP00000017604.1"/>
    </source>
</evidence>
<reference evidence="2" key="1">
    <citation type="submission" date="2025-08" db="UniProtKB">
        <authorList>
            <consortium name="Ensembl"/>
        </authorList>
    </citation>
    <scope>IDENTIFICATION</scope>
</reference>
<keyword evidence="3" id="KW-1185">Reference proteome</keyword>